<keyword evidence="5" id="KW-0470">Melanin biosynthesis</keyword>
<evidence type="ECO:0000256" key="5">
    <source>
        <dbReference type="ARBA" id="ARBA00023101"/>
    </source>
</evidence>
<keyword evidence="3" id="KW-0479">Metal-binding</keyword>
<evidence type="ECO:0000256" key="4">
    <source>
        <dbReference type="ARBA" id="ARBA00023008"/>
    </source>
</evidence>
<protein>
    <recommendedName>
        <fullName evidence="2">tyrosinase</fullName>
        <ecNumber evidence="2">1.14.18.1</ecNumber>
    </recommendedName>
</protein>
<sequence>MDLSKIIPNMTQKVIRKDIRTLSNAELDKVVLAFYRIQSLHPTDPDSFFQIAGYHGEPFRGAGYSSPYWWGGYCNHGNILFPTWHRAYLHRLEQALQKQVPGVAMPYWNEIDEDTNKPGGGLPDVFLQPTWTFSDGTTVLVNGKETSTIENPLHHYRFQKKIADRLQTILDADYSKPAGLTTVRFPFSGLFGDKDISTTNNHNKTYEEKGLEVTNGMLNTNVQDWLNKSEYQPVPETQGEPTPDPLAAGAKERYLRCLDAPNYLVFSNTTSAERWNDDLPPGTELVVPIESPHNKIHLAIGGIQIPTQNADTIVGANGDMAENDTASFDPIFFFHHAFIDRMFWAWQVRHKQTDILEMDPKYAHYPGTNSVDAQGPTPGVPGNTWLSLESPLDPFVGSDGKTVLTSRDVTNIATLNYDYDSIPTPPLRTAPPAPKPRLTIRGTNRAAIAGSFYIAAWLPDPKNPEIHYPIGSEAVLSRWHVSGCANCQNHLEVTAHLQLPEGWTDEEVERRGVKVKVHTRADPGGSDVVNGRKLEFGVRHAT</sequence>
<proteinExistence type="inferred from homology"/>
<feature type="domain" description="Tyrosinase copper-binding" evidence="9">
    <location>
        <begin position="329"/>
        <end position="340"/>
    </location>
</feature>
<comment type="catalytic activity">
    <reaction evidence="6">
        <text>2 L-dopa + O2 = 2 L-dopaquinone + 2 H2O</text>
        <dbReference type="Rhea" id="RHEA:34287"/>
        <dbReference type="ChEBI" id="CHEBI:15377"/>
        <dbReference type="ChEBI" id="CHEBI:15379"/>
        <dbReference type="ChEBI" id="CHEBI:57504"/>
        <dbReference type="ChEBI" id="CHEBI:57924"/>
        <dbReference type="EC" id="1.14.18.1"/>
    </reaction>
</comment>
<evidence type="ECO:0000259" key="8">
    <source>
        <dbReference type="PROSITE" id="PS00497"/>
    </source>
</evidence>
<dbReference type="PANTHER" id="PTHR11474:SF76">
    <property type="entry name" value="SHKT DOMAIN-CONTAINING PROTEIN"/>
    <property type="match status" value="1"/>
</dbReference>
<dbReference type="GO" id="GO:0004503">
    <property type="term" value="F:tyrosinase activity"/>
    <property type="evidence" value="ECO:0007669"/>
    <property type="project" value="UniProtKB-EC"/>
</dbReference>
<evidence type="ECO:0000313" key="11">
    <source>
        <dbReference type="Proteomes" id="UP001239445"/>
    </source>
</evidence>
<evidence type="ECO:0000256" key="7">
    <source>
        <dbReference type="ARBA" id="ARBA00048881"/>
    </source>
</evidence>
<keyword evidence="4" id="KW-0186">Copper</keyword>
<dbReference type="GO" id="GO:0046872">
    <property type="term" value="F:metal ion binding"/>
    <property type="evidence" value="ECO:0007669"/>
    <property type="project" value="UniProtKB-KW"/>
</dbReference>
<evidence type="ECO:0000256" key="2">
    <source>
        <dbReference type="ARBA" id="ARBA00011906"/>
    </source>
</evidence>
<dbReference type="InterPro" id="IPR008922">
    <property type="entry name" value="Di-copper_centre_dom_sf"/>
</dbReference>
<dbReference type="PRINTS" id="PR00092">
    <property type="entry name" value="TYROSINASE"/>
</dbReference>
<comment type="similarity">
    <text evidence="1">Belongs to the tyrosinase family.</text>
</comment>
<keyword evidence="11" id="KW-1185">Reference proteome</keyword>
<dbReference type="EMBL" id="MU839828">
    <property type="protein sequence ID" value="KAK1759814.1"/>
    <property type="molecule type" value="Genomic_DNA"/>
</dbReference>
<name>A0AAJ0BMK1_9PEZI</name>
<dbReference type="Gene3D" id="1.10.1280.10">
    <property type="entry name" value="Di-copper center containing domain from catechol oxidase"/>
    <property type="match status" value="1"/>
</dbReference>
<evidence type="ECO:0000313" key="10">
    <source>
        <dbReference type="EMBL" id="KAK1759814.1"/>
    </source>
</evidence>
<dbReference type="Pfam" id="PF00264">
    <property type="entry name" value="Tyrosinase"/>
    <property type="match status" value="1"/>
</dbReference>
<evidence type="ECO:0000256" key="1">
    <source>
        <dbReference type="ARBA" id="ARBA00009928"/>
    </source>
</evidence>
<dbReference type="GO" id="GO:0042438">
    <property type="term" value="P:melanin biosynthetic process"/>
    <property type="evidence" value="ECO:0007669"/>
    <property type="project" value="UniProtKB-KW"/>
</dbReference>
<reference evidence="10" key="1">
    <citation type="submission" date="2023-06" db="EMBL/GenBank/DDBJ databases">
        <title>Genome-scale phylogeny and comparative genomics of the fungal order Sordariales.</title>
        <authorList>
            <consortium name="Lawrence Berkeley National Laboratory"/>
            <person name="Hensen N."/>
            <person name="Bonometti L."/>
            <person name="Westerberg I."/>
            <person name="Brannstrom I.O."/>
            <person name="Guillou S."/>
            <person name="Cros-Aarteil S."/>
            <person name="Calhoun S."/>
            <person name="Haridas S."/>
            <person name="Kuo A."/>
            <person name="Mondo S."/>
            <person name="Pangilinan J."/>
            <person name="Riley R."/>
            <person name="Labutti K."/>
            <person name="Andreopoulos B."/>
            <person name="Lipzen A."/>
            <person name="Chen C."/>
            <person name="Yanf M."/>
            <person name="Daum C."/>
            <person name="Ng V."/>
            <person name="Clum A."/>
            <person name="Steindorff A."/>
            <person name="Ohm R."/>
            <person name="Martin F."/>
            <person name="Silar P."/>
            <person name="Natvig D."/>
            <person name="Lalanne C."/>
            <person name="Gautier V."/>
            <person name="Ament-Velasquez S.L."/>
            <person name="Kruys A."/>
            <person name="Hutchinson M.I."/>
            <person name="Powell A.J."/>
            <person name="Barry K."/>
            <person name="Miller A.N."/>
            <person name="Grigoriev I.V."/>
            <person name="Debuchy R."/>
            <person name="Gladieux P."/>
            <person name="Thoren M.H."/>
            <person name="Johannesson H."/>
        </authorList>
    </citation>
    <scope>NUCLEOTIDE SEQUENCE</scope>
    <source>
        <strain evidence="10">PSN4</strain>
    </source>
</reference>
<comment type="caution">
    <text evidence="10">The sequence shown here is derived from an EMBL/GenBank/DDBJ whole genome shotgun (WGS) entry which is preliminary data.</text>
</comment>
<accession>A0AAJ0BMK1</accession>
<dbReference type="PROSITE" id="PS00498">
    <property type="entry name" value="TYROSINASE_2"/>
    <property type="match status" value="1"/>
</dbReference>
<evidence type="ECO:0000259" key="9">
    <source>
        <dbReference type="PROSITE" id="PS00498"/>
    </source>
</evidence>
<dbReference type="PANTHER" id="PTHR11474">
    <property type="entry name" value="TYROSINASE FAMILY MEMBER"/>
    <property type="match status" value="1"/>
</dbReference>
<dbReference type="EC" id="1.14.18.1" evidence="2"/>
<comment type="catalytic activity">
    <reaction evidence="7">
        <text>L-tyrosine + O2 = L-dopaquinone + H2O</text>
        <dbReference type="Rhea" id="RHEA:18117"/>
        <dbReference type="ChEBI" id="CHEBI:15377"/>
        <dbReference type="ChEBI" id="CHEBI:15379"/>
        <dbReference type="ChEBI" id="CHEBI:57924"/>
        <dbReference type="ChEBI" id="CHEBI:58315"/>
        <dbReference type="EC" id="1.14.18.1"/>
    </reaction>
</comment>
<dbReference type="InterPro" id="IPR002227">
    <property type="entry name" value="Tyrosinase_Cu-bd"/>
</dbReference>
<dbReference type="Proteomes" id="UP001239445">
    <property type="component" value="Unassembled WGS sequence"/>
</dbReference>
<evidence type="ECO:0000256" key="6">
    <source>
        <dbReference type="ARBA" id="ARBA00048233"/>
    </source>
</evidence>
<feature type="domain" description="Tyrosinase copper-binding" evidence="8">
    <location>
        <begin position="76"/>
        <end position="93"/>
    </location>
</feature>
<dbReference type="SUPFAM" id="SSF48056">
    <property type="entry name" value="Di-copper centre-containing domain"/>
    <property type="match status" value="1"/>
</dbReference>
<evidence type="ECO:0000256" key="3">
    <source>
        <dbReference type="ARBA" id="ARBA00022723"/>
    </source>
</evidence>
<dbReference type="AlphaFoldDB" id="A0AAJ0BMK1"/>
<dbReference type="InterPro" id="IPR050316">
    <property type="entry name" value="Tyrosinase/Hemocyanin"/>
</dbReference>
<gene>
    <name evidence="10" type="ORF">QBC47DRAFT_410538</name>
</gene>
<organism evidence="10 11">
    <name type="scientific">Echria macrotheca</name>
    <dbReference type="NCBI Taxonomy" id="438768"/>
    <lineage>
        <taxon>Eukaryota</taxon>
        <taxon>Fungi</taxon>
        <taxon>Dikarya</taxon>
        <taxon>Ascomycota</taxon>
        <taxon>Pezizomycotina</taxon>
        <taxon>Sordariomycetes</taxon>
        <taxon>Sordariomycetidae</taxon>
        <taxon>Sordariales</taxon>
        <taxon>Schizotheciaceae</taxon>
        <taxon>Echria</taxon>
    </lineage>
</organism>
<dbReference type="PROSITE" id="PS00497">
    <property type="entry name" value="TYROSINASE_1"/>
    <property type="match status" value="1"/>
</dbReference>